<keyword evidence="1 5" id="KW-0597">Phosphoprotein</keyword>
<evidence type="ECO:0000256" key="2">
    <source>
        <dbReference type="ARBA" id="ARBA00023015"/>
    </source>
</evidence>
<dbReference type="GO" id="GO:0000160">
    <property type="term" value="P:phosphorelay signal transduction system"/>
    <property type="evidence" value="ECO:0007669"/>
    <property type="project" value="InterPro"/>
</dbReference>
<dbReference type="PRINTS" id="PR00038">
    <property type="entry name" value="HTHLUXR"/>
</dbReference>
<dbReference type="PROSITE" id="PS50110">
    <property type="entry name" value="RESPONSE_REGULATORY"/>
    <property type="match status" value="1"/>
</dbReference>
<dbReference type="InterPro" id="IPR039420">
    <property type="entry name" value="WalR-like"/>
</dbReference>
<dbReference type="SUPFAM" id="SSF46894">
    <property type="entry name" value="C-terminal effector domain of the bipartite response regulators"/>
    <property type="match status" value="1"/>
</dbReference>
<dbReference type="InterPro" id="IPR016032">
    <property type="entry name" value="Sig_transdc_resp-reg_C-effctor"/>
</dbReference>
<keyword evidence="9" id="KW-1185">Reference proteome</keyword>
<dbReference type="SUPFAM" id="SSF52172">
    <property type="entry name" value="CheY-like"/>
    <property type="match status" value="1"/>
</dbReference>
<keyword evidence="4" id="KW-0804">Transcription</keyword>
<comment type="caution">
    <text evidence="8">The sequence shown here is derived from an EMBL/GenBank/DDBJ whole genome shotgun (WGS) entry which is preliminary data.</text>
</comment>
<dbReference type="PROSITE" id="PS00622">
    <property type="entry name" value="HTH_LUXR_1"/>
    <property type="match status" value="1"/>
</dbReference>
<dbReference type="EMBL" id="VBZC01000001">
    <property type="protein sequence ID" value="TLS48125.1"/>
    <property type="molecule type" value="Genomic_DNA"/>
</dbReference>
<evidence type="ECO:0000313" key="8">
    <source>
        <dbReference type="EMBL" id="TLS48125.1"/>
    </source>
</evidence>
<dbReference type="Gene3D" id="3.40.50.2300">
    <property type="match status" value="1"/>
</dbReference>
<protein>
    <submittedName>
        <fullName evidence="8">Response regulator transcription factor</fullName>
    </submittedName>
</protein>
<dbReference type="GO" id="GO:0006355">
    <property type="term" value="P:regulation of DNA-templated transcription"/>
    <property type="evidence" value="ECO:0007669"/>
    <property type="project" value="InterPro"/>
</dbReference>
<dbReference type="PANTHER" id="PTHR43214">
    <property type="entry name" value="TWO-COMPONENT RESPONSE REGULATOR"/>
    <property type="match status" value="1"/>
</dbReference>
<evidence type="ECO:0000259" key="7">
    <source>
        <dbReference type="PROSITE" id="PS50110"/>
    </source>
</evidence>
<keyword evidence="2" id="KW-0805">Transcription regulation</keyword>
<dbReference type="PROSITE" id="PS50043">
    <property type="entry name" value="HTH_LUXR_2"/>
    <property type="match status" value="1"/>
</dbReference>
<evidence type="ECO:0000259" key="6">
    <source>
        <dbReference type="PROSITE" id="PS50043"/>
    </source>
</evidence>
<dbReference type="SMART" id="SM00421">
    <property type="entry name" value="HTH_LUXR"/>
    <property type="match status" value="1"/>
</dbReference>
<feature type="domain" description="Response regulatory" evidence="7">
    <location>
        <begin position="3"/>
        <end position="119"/>
    </location>
</feature>
<name>A0A5R9G9K8_9ACTN</name>
<feature type="modified residue" description="4-aspartylphosphate" evidence="5">
    <location>
        <position position="54"/>
    </location>
</feature>
<sequence>MIRVLIADGEPPVRCRLRRIVESDGLISVVAEAGNGADAIATTARCRPEVVLMDVHMPGVEGLTAAARIAAAPAAPKVVMLTTFDLDEHVHQALRAGVVGFLLKDTPPRELTAAIHAVSAGHAMLTPRVTRRLIDHFTEHGPARSVTAREQLAALTHRELQVVRAVAQGLSNMEIGRHLTMTEATVKTYVSRALSKLGLTNRVQAALLARDAGLV</sequence>
<dbReference type="AlphaFoldDB" id="A0A5R9G9K8"/>
<evidence type="ECO:0000256" key="5">
    <source>
        <dbReference type="PROSITE-ProRule" id="PRU00169"/>
    </source>
</evidence>
<evidence type="ECO:0000256" key="1">
    <source>
        <dbReference type="ARBA" id="ARBA00022553"/>
    </source>
</evidence>
<evidence type="ECO:0000256" key="4">
    <source>
        <dbReference type="ARBA" id="ARBA00023163"/>
    </source>
</evidence>
<dbReference type="CDD" id="cd06170">
    <property type="entry name" value="LuxR_C_like"/>
    <property type="match status" value="1"/>
</dbReference>
<dbReference type="Pfam" id="PF00072">
    <property type="entry name" value="Response_reg"/>
    <property type="match status" value="1"/>
</dbReference>
<dbReference type="InterPro" id="IPR011006">
    <property type="entry name" value="CheY-like_superfamily"/>
</dbReference>
<dbReference type="Pfam" id="PF00196">
    <property type="entry name" value="GerE"/>
    <property type="match status" value="1"/>
</dbReference>
<evidence type="ECO:0000313" key="9">
    <source>
        <dbReference type="Proteomes" id="UP000305906"/>
    </source>
</evidence>
<reference evidence="8 9" key="1">
    <citation type="submission" date="2019-05" db="EMBL/GenBank/DDBJ databases">
        <title>Streptomyces sp. NEAU-C151, a novel actinomycete isolated from soil.</title>
        <authorList>
            <person name="Han L."/>
            <person name="Jiang H."/>
        </authorList>
    </citation>
    <scope>NUCLEOTIDE SEQUENCE [LARGE SCALE GENOMIC DNA]</scope>
    <source>
        <strain evidence="8 9">NEAU-C151</strain>
    </source>
</reference>
<accession>A0A5R9G9K8</accession>
<dbReference type="PANTHER" id="PTHR43214:SF24">
    <property type="entry name" value="TRANSCRIPTIONAL REGULATORY PROTEIN NARL-RELATED"/>
    <property type="match status" value="1"/>
</dbReference>
<gene>
    <name evidence="8" type="ORF">FE633_01220</name>
</gene>
<dbReference type="CDD" id="cd17535">
    <property type="entry name" value="REC_NarL-like"/>
    <property type="match status" value="1"/>
</dbReference>
<organism evidence="8 9">
    <name type="scientific">Streptomyces montanus</name>
    <dbReference type="NCBI Taxonomy" id="2580423"/>
    <lineage>
        <taxon>Bacteria</taxon>
        <taxon>Bacillati</taxon>
        <taxon>Actinomycetota</taxon>
        <taxon>Actinomycetes</taxon>
        <taxon>Kitasatosporales</taxon>
        <taxon>Streptomycetaceae</taxon>
        <taxon>Streptomyces</taxon>
    </lineage>
</organism>
<feature type="domain" description="HTH luxR-type" evidence="6">
    <location>
        <begin position="148"/>
        <end position="213"/>
    </location>
</feature>
<dbReference type="GO" id="GO:0003677">
    <property type="term" value="F:DNA binding"/>
    <property type="evidence" value="ECO:0007669"/>
    <property type="project" value="UniProtKB-KW"/>
</dbReference>
<evidence type="ECO:0000256" key="3">
    <source>
        <dbReference type="ARBA" id="ARBA00023125"/>
    </source>
</evidence>
<dbReference type="SMART" id="SM00448">
    <property type="entry name" value="REC"/>
    <property type="match status" value="1"/>
</dbReference>
<dbReference type="InterPro" id="IPR001789">
    <property type="entry name" value="Sig_transdc_resp-reg_receiver"/>
</dbReference>
<dbReference type="RefSeq" id="WP_138043096.1">
    <property type="nucleotide sequence ID" value="NZ_VBZC01000001.1"/>
</dbReference>
<dbReference type="InterPro" id="IPR058245">
    <property type="entry name" value="NreC/VraR/RcsB-like_REC"/>
</dbReference>
<dbReference type="Proteomes" id="UP000305906">
    <property type="component" value="Unassembled WGS sequence"/>
</dbReference>
<proteinExistence type="predicted"/>
<keyword evidence="3" id="KW-0238">DNA-binding</keyword>
<dbReference type="InterPro" id="IPR000792">
    <property type="entry name" value="Tscrpt_reg_LuxR_C"/>
</dbReference>